<reference evidence="1" key="1">
    <citation type="submission" date="2018-02" db="EMBL/GenBank/DDBJ databases">
        <authorList>
            <person name="Cohen D.B."/>
            <person name="Kent A.D."/>
        </authorList>
    </citation>
    <scope>NUCLEOTIDE SEQUENCE</scope>
</reference>
<proteinExistence type="predicted"/>
<dbReference type="EMBL" id="OIVN01005968">
    <property type="protein sequence ID" value="SPD24657.1"/>
    <property type="molecule type" value="Genomic_DNA"/>
</dbReference>
<gene>
    <name evidence="1" type="ORF">FSB_LOCUS52539</name>
</gene>
<organism evidence="1">
    <name type="scientific">Fagus sylvatica</name>
    <name type="common">Beechnut</name>
    <dbReference type="NCBI Taxonomy" id="28930"/>
    <lineage>
        <taxon>Eukaryota</taxon>
        <taxon>Viridiplantae</taxon>
        <taxon>Streptophyta</taxon>
        <taxon>Embryophyta</taxon>
        <taxon>Tracheophyta</taxon>
        <taxon>Spermatophyta</taxon>
        <taxon>Magnoliopsida</taxon>
        <taxon>eudicotyledons</taxon>
        <taxon>Gunneridae</taxon>
        <taxon>Pentapetalae</taxon>
        <taxon>rosids</taxon>
        <taxon>fabids</taxon>
        <taxon>Fagales</taxon>
        <taxon>Fagaceae</taxon>
        <taxon>Fagus</taxon>
    </lineage>
</organism>
<evidence type="ECO:0000313" key="1">
    <source>
        <dbReference type="EMBL" id="SPD24657.1"/>
    </source>
</evidence>
<protein>
    <submittedName>
        <fullName evidence="1">Uncharacterized protein</fullName>
    </submittedName>
</protein>
<accession>A0A2N9IFT4</accession>
<name>A0A2N9IFT4_FAGSY</name>
<sequence length="100" mass="11024">MNLGQSGFRLGIGFGSDQGYWTRGNAWAFRHQLKPKFSCRLPFSLPSLFTQFLSLNDDPLFPLWVSSVASSNGGFESLDVVGLGICAEIGEYFCPAFCFV</sequence>
<dbReference type="AlphaFoldDB" id="A0A2N9IFT4"/>